<keyword evidence="4 7" id="KW-0238">DNA-binding</keyword>
<dbReference type="Proteomes" id="UP000005307">
    <property type="component" value="Chromosome"/>
</dbReference>
<dbReference type="EMBL" id="CP003740">
    <property type="protein sequence ID" value="AGI68639.1"/>
    <property type="molecule type" value="Genomic_DNA"/>
</dbReference>
<dbReference type="SUPFAM" id="SSF52172">
    <property type="entry name" value="CheY-like"/>
    <property type="match status" value="1"/>
</dbReference>
<dbReference type="InterPro" id="IPR001867">
    <property type="entry name" value="OmpR/PhoB-type_DNA-bd"/>
</dbReference>
<evidence type="ECO:0000256" key="1">
    <source>
        <dbReference type="ARBA" id="ARBA00022553"/>
    </source>
</evidence>
<proteinExistence type="predicted"/>
<evidence type="ECO:0000256" key="5">
    <source>
        <dbReference type="ARBA" id="ARBA00023163"/>
    </source>
</evidence>
<sequence length="301" mass="33626">MIRMNALAKEEFSTSDLGFNFHDTPMTSLGAAVVVTPVTFGVLLLKLEKQKSVTMKYTMKHLLIIDDDAKIVSFLKGFFESHGIKVSTGSSGNEMWQALESEKIDFVILDALMPGTNENTLCSELKSQSNVPTVLMTALDGETNIIVGLEAGADDYVVNPFNPCELLARMRAVSRRNNSNFSMSQTNISTIFSFSSFQFDTRRRELRASENVLVHLSRTEFELLKIFVHRPSEAIDRNTLSELLRGHELEAFDRSIDLHVSRLRSKLGPRVGGGNFIKTVRGTGYMFDLEVTESQYGLVPV</sequence>
<dbReference type="InterPro" id="IPR039420">
    <property type="entry name" value="WalR-like"/>
</dbReference>
<evidence type="ECO:0000259" key="9">
    <source>
        <dbReference type="PROSITE" id="PS50110"/>
    </source>
</evidence>
<evidence type="ECO:0000259" key="10">
    <source>
        <dbReference type="PROSITE" id="PS51755"/>
    </source>
</evidence>
<evidence type="ECO:0000256" key="2">
    <source>
        <dbReference type="ARBA" id="ARBA00023012"/>
    </source>
</evidence>
<feature type="domain" description="Response regulatory" evidence="9">
    <location>
        <begin position="61"/>
        <end position="174"/>
    </location>
</feature>
<dbReference type="CDD" id="cd00383">
    <property type="entry name" value="trans_reg_C"/>
    <property type="match status" value="1"/>
</dbReference>
<dbReference type="PROSITE" id="PS51755">
    <property type="entry name" value="OMPR_PHOB"/>
    <property type="match status" value="1"/>
</dbReference>
<dbReference type="GO" id="GO:0005829">
    <property type="term" value="C:cytosol"/>
    <property type="evidence" value="ECO:0007669"/>
    <property type="project" value="TreeGrafter"/>
</dbReference>
<dbReference type="KEGG" id="oat:OAN307_c31030"/>
<feature type="transmembrane region" description="Helical" evidence="8">
    <location>
        <begin position="26"/>
        <end position="45"/>
    </location>
</feature>
<dbReference type="Pfam" id="PF00072">
    <property type="entry name" value="Response_reg"/>
    <property type="match status" value="1"/>
</dbReference>
<dbReference type="Gene3D" id="1.10.10.10">
    <property type="entry name" value="Winged helix-like DNA-binding domain superfamily/Winged helix DNA-binding domain"/>
    <property type="match status" value="1"/>
</dbReference>
<evidence type="ECO:0000256" key="3">
    <source>
        <dbReference type="ARBA" id="ARBA00023015"/>
    </source>
</evidence>
<dbReference type="PANTHER" id="PTHR48111:SF4">
    <property type="entry name" value="DNA-BINDING DUAL TRANSCRIPTIONAL REGULATOR OMPR"/>
    <property type="match status" value="1"/>
</dbReference>
<evidence type="ECO:0000256" key="8">
    <source>
        <dbReference type="SAM" id="Phobius"/>
    </source>
</evidence>
<dbReference type="SMART" id="SM00448">
    <property type="entry name" value="REC"/>
    <property type="match status" value="1"/>
</dbReference>
<evidence type="ECO:0000313" key="11">
    <source>
        <dbReference type="EMBL" id="AGI68639.1"/>
    </source>
</evidence>
<dbReference type="STRING" id="391626.OAN307_c31030"/>
<dbReference type="GO" id="GO:0000976">
    <property type="term" value="F:transcription cis-regulatory region binding"/>
    <property type="evidence" value="ECO:0007669"/>
    <property type="project" value="TreeGrafter"/>
</dbReference>
<evidence type="ECO:0000256" key="6">
    <source>
        <dbReference type="PROSITE-ProRule" id="PRU00169"/>
    </source>
</evidence>
<dbReference type="InterPro" id="IPR001789">
    <property type="entry name" value="Sig_transdc_resp-reg_receiver"/>
</dbReference>
<evidence type="ECO:0000256" key="7">
    <source>
        <dbReference type="PROSITE-ProRule" id="PRU01091"/>
    </source>
</evidence>
<dbReference type="GO" id="GO:0032993">
    <property type="term" value="C:protein-DNA complex"/>
    <property type="evidence" value="ECO:0007669"/>
    <property type="project" value="TreeGrafter"/>
</dbReference>
<dbReference type="InterPro" id="IPR036388">
    <property type="entry name" value="WH-like_DNA-bd_sf"/>
</dbReference>
<feature type="DNA-binding region" description="OmpR/PhoB-type" evidence="7">
    <location>
        <begin position="189"/>
        <end position="289"/>
    </location>
</feature>
<dbReference type="Gene3D" id="3.40.50.2300">
    <property type="match status" value="1"/>
</dbReference>
<keyword evidence="1 6" id="KW-0597">Phosphoprotein</keyword>
<dbReference type="PROSITE" id="PS50110">
    <property type="entry name" value="RESPONSE_REGULATORY"/>
    <property type="match status" value="1"/>
</dbReference>
<keyword evidence="3" id="KW-0805">Transcription regulation</keyword>
<keyword evidence="2" id="KW-0902">Two-component regulatory system</keyword>
<keyword evidence="12" id="KW-1185">Reference proteome</keyword>
<name>M9R7K6_9RHOB</name>
<evidence type="ECO:0000256" key="4">
    <source>
        <dbReference type="ARBA" id="ARBA00023125"/>
    </source>
</evidence>
<keyword evidence="8" id="KW-1133">Transmembrane helix</keyword>
<protein>
    <submittedName>
        <fullName evidence="11">OmpR-like two component response transcriptional regulator</fullName>
    </submittedName>
</protein>
<keyword evidence="8" id="KW-0812">Transmembrane</keyword>
<dbReference type="PANTHER" id="PTHR48111">
    <property type="entry name" value="REGULATOR OF RPOS"/>
    <property type="match status" value="1"/>
</dbReference>
<keyword evidence="8" id="KW-0472">Membrane</keyword>
<dbReference type="Pfam" id="PF00486">
    <property type="entry name" value="Trans_reg_C"/>
    <property type="match status" value="1"/>
</dbReference>
<dbReference type="Gene3D" id="6.10.250.690">
    <property type="match status" value="1"/>
</dbReference>
<dbReference type="HOGENOM" id="CLU_000445_30_4_5"/>
<dbReference type="GO" id="GO:0000156">
    <property type="term" value="F:phosphorelay response regulator activity"/>
    <property type="evidence" value="ECO:0007669"/>
    <property type="project" value="TreeGrafter"/>
</dbReference>
<dbReference type="eggNOG" id="COG0745">
    <property type="taxonomic scope" value="Bacteria"/>
</dbReference>
<feature type="domain" description="OmpR/PhoB-type" evidence="10">
    <location>
        <begin position="189"/>
        <end position="289"/>
    </location>
</feature>
<dbReference type="SUPFAM" id="SSF46894">
    <property type="entry name" value="C-terminal effector domain of the bipartite response regulators"/>
    <property type="match status" value="1"/>
</dbReference>
<feature type="modified residue" description="4-aspartylphosphate" evidence="6">
    <location>
        <position position="110"/>
    </location>
</feature>
<dbReference type="InterPro" id="IPR011006">
    <property type="entry name" value="CheY-like_superfamily"/>
</dbReference>
<dbReference type="InterPro" id="IPR016032">
    <property type="entry name" value="Sig_transdc_resp-reg_C-effctor"/>
</dbReference>
<accession>M9R7K6</accession>
<evidence type="ECO:0000313" key="12">
    <source>
        <dbReference type="Proteomes" id="UP000005307"/>
    </source>
</evidence>
<organism evidence="11 12">
    <name type="scientific">Octadecabacter antarcticus 307</name>
    <dbReference type="NCBI Taxonomy" id="391626"/>
    <lineage>
        <taxon>Bacteria</taxon>
        <taxon>Pseudomonadati</taxon>
        <taxon>Pseudomonadota</taxon>
        <taxon>Alphaproteobacteria</taxon>
        <taxon>Rhodobacterales</taxon>
        <taxon>Roseobacteraceae</taxon>
        <taxon>Octadecabacter</taxon>
    </lineage>
</organism>
<dbReference type="GO" id="GO:0006355">
    <property type="term" value="P:regulation of DNA-templated transcription"/>
    <property type="evidence" value="ECO:0007669"/>
    <property type="project" value="InterPro"/>
</dbReference>
<dbReference type="SMART" id="SM00862">
    <property type="entry name" value="Trans_reg_C"/>
    <property type="match status" value="1"/>
</dbReference>
<keyword evidence="5" id="KW-0804">Transcription</keyword>
<reference evidence="11 12" key="1">
    <citation type="journal article" date="2013" name="PLoS ONE">
        <title>Poles Apart: Arctic and Antarctic Octadecabacter strains Share High Genome Plasticity and a New Type of Xanthorhodopsin.</title>
        <authorList>
            <person name="Vollmers J."/>
            <person name="Voget S."/>
            <person name="Dietrich S."/>
            <person name="Gollnow K."/>
            <person name="Smits M."/>
            <person name="Meyer K."/>
            <person name="Brinkhoff T."/>
            <person name="Simon M."/>
            <person name="Daniel R."/>
        </authorList>
    </citation>
    <scope>NUCLEOTIDE SEQUENCE [LARGE SCALE GENOMIC DNA]</scope>
    <source>
        <strain evidence="11 12">307</strain>
    </source>
</reference>
<gene>
    <name evidence="11" type="ORF">OAN307_c31030</name>
</gene>
<dbReference type="AlphaFoldDB" id="M9R7K6"/>